<name>A0AAP0NMS5_9MAGN</name>
<keyword evidence="3" id="KW-1185">Reference proteome</keyword>
<evidence type="ECO:0000256" key="1">
    <source>
        <dbReference type="SAM" id="MobiDB-lite"/>
    </source>
</evidence>
<protein>
    <submittedName>
        <fullName evidence="2">Uncharacterized protein</fullName>
    </submittedName>
</protein>
<gene>
    <name evidence="2" type="ORF">Scep_020761</name>
</gene>
<organism evidence="2 3">
    <name type="scientific">Stephania cephalantha</name>
    <dbReference type="NCBI Taxonomy" id="152367"/>
    <lineage>
        <taxon>Eukaryota</taxon>
        <taxon>Viridiplantae</taxon>
        <taxon>Streptophyta</taxon>
        <taxon>Embryophyta</taxon>
        <taxon>Tracheophyta</taxon>
        <taxon>Spermatophyta</taxon>
        <taxon>Magnoliopsida</taxon>
        <taxon>Ranunculales</taxon>
        <taxon>Menispermaceae</taxon>
        <taxon>Menispermoideae</taxon>
        <taxon>Cissampelideae</taxon>
        <taxon>Stephania</taxon>
    </lineage>
</organism>
<proteinExistence type="predicted"/>
<evidence type="ECO:0000313" key="2">
    <source>
        <dbReference type="EMBL" id="KAK9113242.1"/>
    </source>
</evidence>
<dbReference type="EMBL" id="JBBNAG010000008">
    <property type="protein sequence ID" value="KAK9113242.1"/>
    <property type="molecule type" value="Genomic_DNA"/>
</dbReference>
<dbReference type="AlphaFoldDB" id="A0AAP0NMS5"/>
<sequence>MPLQISDMSISFDKKGVPRCEAAVDAAAVRAVEGDDDGDGFGGGGEKGSEEDEGRRSATGRRRVLERREETAGVKGETAAAREWSRGE</sequence>
<reference evidence="2 3" key="1">
    <citation type="submission" date="2024-01" db="EMBL/GenBank/DDBJ databases">
        <title>Genome assemblies of Stephania.</title>
        <authorList>
            <person name="Yang L."/>
        </authorList>
    </citation>
    <scope>NUCLEOTIDE SEQUENCE [LARGE SCALE GENOMIC DNA]</scope>
    <source>
        <strain evidence="2">JXDWG</strain>
        <tissue evidence="2">Leaf</tissue>
    </source>
</reference>
<comment type="caution">
    <text evidence="2">The sequence shown here is derived from an EMBL/GenBank/DDBJ whole genome shotgun (WGS) entry which is preliminary data.</text>
</comment>
<feature type="region of interest" description="Disordered" evidence="1">
    <location>
        <begin position="32"/>
        <end position="88"/>
    </location>
</feature>
<evidence type="ECO:0000313" key="3">
    <source>
        <dbReference type="Proteomes" id="UP001419268"/>
    </source>
</evidence>
<dbReference type="Proteomes" id="UP001419268">
    <property type="component" value="Unassembled WGS sequence"/>
</dbReference>
<accession>A0AAP0NMS5</accession>